<sequence>MELLCLSVFFARLCLGNFIERHRYETFVRPYGATSPQFLNGRRENSAHTRKRFTTCWQSQAMLDAFVANRGWYRISIGPILMPAQPIQDLDFAPGPTTTAKVSCGTHCSATRSNTPTAAWTTNWGVAALRLDTFGD</sequence>
<dbReference type="Proteomes" id="UP000001055">
    <property type="component" value="Unassembled WGS sequence"/>
</dbReference>
<dbReference type="InParanoid" id="Q0UHR8"/>
<dbReference type="RefSeq" id="XP_001799005.1">
    <property type="nucleotide sequence ID" value="XM_001798953.1"/>
</dbReference>
<feature type="signal peptide" evidence="1">
    <location>
        <begin position="1"/>
        <end position="16"/>
    </location>
</feature>
<dbReference type="EMBL" id="CH445337">
    <property type="protein sequence ID" value="EAT83864.1"/>
    <property type="molecule type" value="Genomic_DNA"/>
</dbReference>
<reference evidence="3" key="1">
    <citation type="journal article" date="2007" name="Plant Cell">
        <title>Dothideomycete-plant interactions illuminated by genome sequencing and EST analysis of the wheat pathogen Stagonospora nodorum.</title>
        <authorList>
            <person name="Hane J.K."/>
            <person name="Lowe R.G."/>
            <person name="Solomon P.S."/>
            <person name="Tan K.C."/>
            <person name="Schoch C.L."/>
            <person name="Spatafora J.W."/>
            <person name="Crous P.W."/>
            <person name="Kodira C."/>
            <person name="Birren B.W."/>
            <person name="Galagan J.E."/>
            <person name="Torriani S.F."/>
            <person name="McDonald B.A."/>
            <person name="Oliver R.P."/>
        </authorList>
    </citation>
    <scope>NUCLEOTIDE SEQUENCE [LARGE SCALE GENOMIC DNA]</scope>
    <source>
        <strain evidence="3">SN15 / ATCC MYA-4574 / FGSC 10173</strain>
    </source>
</reference>
<proteinExistence type="predicted"/>
<dbReference type="AlphaFoldDB" id="Q0UHR8"/>
<dbReference type="GeneID" id="5975904"/>
<evidence type="ECO:0000313" key="3">
    <source>
        <dbReference type="Proteomes" id="UP000001055"/>
    </source>
</evidence>
<name>Q0UHR8_PHANO</name>
<accession>Q0UHR8</accession>
<dbReference type="VEuPathDB" id="FungiDB:JI435_434960"/>
<organism evidence="2 3">
    <name type="scientific">Phaeosphaeria nodorum (strain SN15 / ATCC MYA-4574 / FGSC 10173)</name>
    <name type="common">Glume blotch fungus</name>
    <name type="synonym">Parastagonospora nodorum</name>
    <dbReference type="NCBI Taxonomy" id="321614"/>
    <lineage>
        <taxon>Eukaryota</taxon>
        <taxon>Fungi</taxon>
        <taxon>Dikarya</taxon>
        <taxon>Ascomycota</taxon>
        <taxon>Pezizomycotina</taxon>
        <taxon>Dothideomycetes</taxon>
        <taxon>Pleosporomycetidae</taxon>
        <taxon>Pleosporales</taxon>
        <taxon>Pleosporineae</taxon>
        <taxon>Phaeosphaeriaceae</taxon>
        <taxon>Parastagonospora</taxon>
    </lineage>
</organism>
<dbReference type="KEGG" id="pno:SNOG_08696"/>
<evidence type="ECO:0008006" key="4">
    <source>
        <dbReference type="Google" id="ProtNLM"/>
    </source>
</evidence>
<evidence type="ECO:0000313" key="2">
    <source>
        <dbReference type="EMBL" id="EAT83864.1"/>
    </source>
</evidence>
<gene>
    <name evidence="2" type="ORF">SNOG_08696</name>
</gene>
<evidence type="ECO:0000256" key="1">
    <source>
        <dbReference type="SAM" id="SignalP"/>
    </source>
</evidence>
<keyword evidence="1" id="KW-0732">Signal</keyword>
<protein>
    <recommendedName>
        <fullName evidence="4">Secreted protein</fullName>
    </recommendedName>
</protein>
<feature type="chain" id="PRO_5004177986" description="Secreted protein" evidence="1">
    <location>
        <begin position="17"/>
        <end position="136"/>
    </location>
</feature>